<dbReference type="InterPro" id="IPR043129">
    <property type="entry name" value="ATPase_NBD"/>
</dbReference>
<sequence>MLVLGIDTSTKVGGLGLYDSEKGLIGENNLTLERTHSERLMPMLEMLLKAADLTVQDLDGFAVTLGPGSFTGIRIGVTTAKTLAQITEKPIVGVSTLEVTAFNLVMTPGLICPIFDARNRRVYTARFYGNQGGLERITEDASCTIDQLVDELKDEKGPIYFVGDAVSLYKDMLRSELRERVLFPPYSLQLPRGGTVAELGYQALNRGKKDDLFALTPNYLKPSQAEINWQKKYGKQVK</sequence>
<dbReference type="NCBIfam" id="TIGR03725">
    <property type="entry name" value="T6A_YeaZ"/>
    <property type="match status" value="1"/>
</dbReference>
<gene>
    <name evidence="2" type="ORF">BBF96_00355</name>
</gene>
<dbReference type="InterPro" id="IPR022496">
    <property type="entry name" value="T6A_TsaB"/>
</dbReference>
<dbReference type="Proteomes" id="UP000267250">
    <property type="component" value="Chromosome"/>
</dbReference>
<feature type="domain" description="Gcp-like" evidence="1">
    <location>
        <begin position="33"/>
        <end position="229"/>
    </location>
</feature>
<dbReference type="CDD" id="cd24032">
    <property type="entry name" value="ASKHA_NBD_TsaB"/>
    <property type="match status" value="1"/>
</dbReference>
<keyword evidence="2" id="KW-0808">Transferase</keyword>
<dbReference type="OrthoDB" id="9784166at2"/>
<dbReference type="EMBL" id="CP016379">
    <property type="protein sequence ID" value="AZR71989.1"/>
    <property type="molecule type" value="Genomic_DNA"/>
</dbReference>
<keyword evidence="3" id="KW-1185">Reference proteome</keyword>
<accession>A0A3S9SUQ4</accession>
<dbReference type="KEGG" id="aft:BBF96_00355"/>
<dbReference type="PANTHER" id="PTHR11735:SF11">
    <property type="entry name" value="TRNA THREONYLCARBAMOYLADENOSINE BIOSYNTHESIS PROTEIN TSAB"/>
    <property type="match status" value="1"/>
</dbReference>
<reference evidence="2 3" key="1">
    <citation type="submission" date="2016-07" db="EMBL/GenBank/DDBJ databases">
        <title>Genome and transcriptome analysis of iron-reducing fermentative bacteria Anoxybacter fermentans.</title>
        <authorList>
            <person name="Zeng X."/>
            <person name="Shao Z."/>
        </authorList>
    </citation>
    <scope>NUCLEOTIDE SEQUENCE [LARGE SCALE GENOMIC DNA]</scope>
    <source>
        <strain evidence="2 3">DY22613</strain>
    </source>
</reference>
<dbReference type="GO" id="GO:0005829">
    <property type="term" value="C:cytosol"/>
    <property type="evidence" value="ECO:0007669"/>
    <property type="project" value="TreeGrafter"/>
</dbReference>
<dbReference type="SUPFAM" id="SSF53067">
    <property type="entry name" value="Actin-like ATPase domain"/>
    <property type="match status" value="2"/>
</dbReference>
<dbReference type="GO" id="GO:0016740">
    <property type="term" value="F:transferase activity"/>
    <property type="evidence" value="ECO:0007669"/>
    <property type="project" value="UniProtKB-KW"/>
</dbReference>
<dbReference type="PANTHER" id="PTHR11735">
    <property type="entry name" value="TRNA N6-ADENOSINE THREONYLCARBAMOYLTRANSFERASE"/>
    <property type="match status" value="1"/>
</dbReference>
<protein>
    <submittedName>
        <fullName evidence="2">tRNA N6-adenosine(37)-N6-threonylcarbamoyltransferase complex dimerization subunit TsaB</fullName>
    </submittedName>
</protein>
<name>A0A3S9SUQ4_9FIRM</name>
<evidence type="ECO:0000313" key="2">
    <source>
        <dbReference type="EMBL" id="AZR71989.1"/>
    </source>
</evidence>
<organism evidence="2 3">
    <name type="scientific">Anoxybacter fermentans</name>
    <dbReference type="NCBI Taxonomy" id="1323375"/>
    <lineage>
        <taxon>Bacteria</taxon>
        <taxon>Bacillati</taxon>
        <taxon>Bacillota</taxon>
        <taxon>Clostridia</taxon>
        <taxon>Halanaerobiales</taxon>
        <taxon>Anoxybacter</taxon>
    </lineage>
</organism>
<proteinExistence type="predicted"/>
<dbReference type="GO" id="GO:0002949">
    <property type="term" value="P:tRNA threonylcarbamoyladenosine modification"/>
    <property type="evidence" value="ECO:0007669"/>
    <property type="project" value="InterPro"/>
</dbReference>
<dbReference type="InterPro" id="IPR000905">
    <property type="entry name" value="Gcp-like_dom"/>
</dbReference>
<evidence type="ECO:0000259" key="1">
    <source>
        <dbReference type="Pfam" id="PF00814"/>
    </source>
</evidence>
<dbReference type="Pfam" id="PF00814">
    <property type="entry name" value="TsaD"/>
    <property type="match status" value="1"/>
</dbReference>
<dbReference type="Gene3D" id="3.30.420.40">
    <property type="match status" value="2"/>
</dbReference>
<dbReference type="AlphaFoldDB" id="A0A3S9SUQ4"/>
<evidence type="ECO:0000313" key="3">
    <source>
        <dbReference type="Proteomes" id="UP000267250"/>
    </source>
</evidence>